<protein>
    <submittedName>
        <fullName evidence="2">Uncharacterized protein</fullName>
    </submittedName>
</protein>
<dbReference type="RefSeq" id="WP_200243467.1">
    <property type="nucleotide sequence ID" value="NZ_NRRV01000140.1"/>
</dbReference>
<comment type="caution">
    <text evidence="2">The sequence shown here is derived from an EMBL/GenBank/DDBJ whole genome shotgun (WGS) entry which is preliminary data.</text>
</comment>
<keyword evidence="3" id="KW-1185">Reference proteome</keyword>
<dbReference type="EMBL" id="NRRV01000140">
    <property type="protein sequence ID" value="MBK1633905.1"/>
    <property type="molecule type" value="Genomic_DNA"/>
</dbReference>
<reference evidence="2 3" key="1">
    <citation type="journal article" date="2020" name="Microorganisms">
        <title>Osmotic Adaptation and Compatible Solute Biosynthesis of Phototrophic Bacteria as Revealed from Genome Analyses.</title>
        <authorList>
            <person name="Imhoff J.F."/>
            <person name="Rahn T."/>
            <person name="Kunzel S."/>
            <person name="Keller A."/>
            <person name="Neulinger S.C."/>
        </authorList>
    </citation>
    <scope>NUCLEOTIDE SEQUENCE [LARGE SCALE GENOMIC DNA]</scope>
    <source>
        <strain evidence="2 3">DSM 6210</strain>
    </source>
</reference>
<dbReference type="Proteomes" id="UP000748752">
    <property type="component" value="Unassembled WGS sequence"/>
</dbReference>
<evidence type="ECO:0000256" key="1">
    <source>
        <dbReference type="SAM" id="MobiDB-lite"/>
    </source>
</evidence>
<sequence>MSNIRAYSQRLLPPFSGVVQIAQSDRARAQSFDGLSWEVHYVPRRGQSQGQPQMPLGYALDRGYYRVAHFQDGRLTPYVLPAVLDAAQVGACIEELADFLRAVTVPFPVADVFEFWLLDGKDESPLALIFSCCEAAQMSTYPTKSGWTALPHSKLRIDSTAEEQARQEPPVNHRFQDMVTSRAGAQPRTAWIQRAAGDAGDFPPLLVREDWPSERERDICQRYLLRTAPILLMLQGLPRDDRERLEVAAKRHAVEVDRHYPLYPEINDEKRMAAIRVEARLRRGSPQTSGPSREKAATPAPLSKDMRILE</sequence>
<organism evidence="2 3">
    <name type="scientific">Thiohalocapsa halophila</name>
    <dbReference type="NCBI Taxonomy" id="69359"/>
    <lineage>
        <taxon>Bacteria</taxon>
        <taxon>Pseudomonadati</taxon>
        <taxon>Pseudomonadota</taxon>
        <taxon>Gammaproteobacteria</taxon>
        <taxon>Chromatiales</taxon>
        <taxon>Chromatiaceae</taxon>
        <taxon>Thiohalocapsa</taxon>
    </lineage>
</organism>
<name>A0ABS1CPY1_9GAMM</name>
<accession>A0ABS1CPY1</accession>
<evidence type="ECO:0000313" key="3">
    <source>
        <dbReference type="Proteomes" id="UP000748752"/>
    </source>
</evidence>
<proteinExistence type="predicted"/>
<evidence type="ECO:0000313" key="2">
    <source>
        <dbReference type="EMBL" id="MBK1633905.1"/>
    </source>
</evidence>
<gene>
    <name evidence="2" type="ORF">CKO31_24865</name>
</gene>
<feature type="region of interest" description="Disordered" evidence="1">
    <location>
        <begin position="279"/>
        <end position="310"/>
    </location>
</feature>